<organism evidence="7">
    <name type="scientific">Myxobolus squamalis</name>
    <name type="common">Myxosporean</name>
    <dbReference type="NCBI Taxonomy" id="59785"/>
    <lineage>
        <taxon>Eukaryota</taxon>
        <taxon>Metazoa</taxon>
        <taxon>Cnidaria</taxon>
        <taxon>Myxozoa</taxon>
        <taxon>Myxosporea</taxon>
        <taxon>Bivalvulida</taxon>
        <taxon>Platysporina</taxon>
        <taxon>Myxobolidae</taxon>
        <taxon>Myxobolus</taxon>
    </lineage>
</organism>
<dbReference type="GO" id="GO:0000398">
    <property type="term" value="P:mRNA splicing, via spliceosome"/>
    <property type="evidence" value="ECO:0007669"/>
    <property type="project" value="InterPro"/>
</dbReference>
<evidence type="ECO:0000256" key="3">
    <source>
        <dbReference type="ARBA" id="ARBA00022737"/>
    </source>
</evidence>
<dbReference type="SMART" id="SM00369">
    <property type="entry name" value="LRR_TYP"/>
    <property type="match status" value="2"/>
</dbReference>
<proteinExistence type="inferred from homology"/>
<feature type="compositionally biased region" description="Polar residues" evidence="6">
    <location>
        <begin position="193"/>
        <end position="203"/>
    </location>
</feature>
<evidence type="ECO:0000256" key="6">
    <source>
        <dbReference type="SAM" id="MobiDB-lite"/>
    </source>
</evidence>
<dbReference type="EMBL" id="GHBR01002636">
    <property type="protein sequence ID" value="NDJ97336.1"/>
    <property type="molecule type" value="Transcribed_RNA"/>
</dbReference>
<evidence type="ECO:0000256" key="2">
    <source>
        <dbReference type="ARBA" id="ARBA00022614"/>
    </source>
</evidence>
<comment type="subcellular location">
    <subcellularLocation>
        <location evidence="1">Nucleus</location>
    </subcellularLocation>
</comment>
<dbReference type="PANTHER" id="PTHR10552:SF6">
    <property type="entry name" value="U2 SMALL NUCLEAR RIBONUCLEOPROTEIN A"/>
    <property type="match status" value="1"/>
</dbReference>
<dbReference type="AlphaFoldDB" id="A0A6B2G4A8"/>
<feature type="region of interest" description="Disordered" evidence="6">
    <location>
        <begin position="184"/>
        <end position="211"/>
    </location>
</feature>
<dbReference type="PANTHER" id="PTHR10552">
    <property type="entry name" value="U2 SMALL NUCLEAR RIBONUCLEOPROTEIN A"/>
    <property type="match status" value="1"/>
</dbReference>
<keyword evidence="4" id="KW-0539">Nucleus</keyword>
<reference evidence="7" key="1">
    <citation type="submission" date="2018-11" db="EMBL/GenBank/DDBJ databases">
        <title>Myxobolus squamalis genome and transcriptome.</title>
        <authorList>
            <person name="Yahalomi D."/>
            <person name="Atkinson S.D."/>
            <person name="Neuhof M."/>
            <person name="Chang E.S."/>
            <person name="Philippe H."/>
            <person name="Cartwright P."/>
            <person name="Bartholomew J.L."/>
            <person name="Huchon D."/>
        </authorList>
    </citation>
    <scope>NUCLEOTIDE SEQUENCE</scope>
    <source>
        <strain evidence="7">71B08</strain>
        <tissue evidence="7">Whole</tissue>
    </source>
</reference>
<dbReference type="SUPFAM" id="SSF52058">
    <property type="entry name" value="L domain-like"/>
    <property type="match status" value="1"/>
</dbReference>
<name>A0A6B2G4A8_MYXSQ</name>
<dbReference type="InterPro" id="IPR003591">
    <property type="entry name" value="Leu-rich_rpt_typical-subtyp"/>
</dbReference>
<evidence type="ECO:0000313" key="7">
    <source>
        <dbReference type="EMBL" id="NDJ97336.1"/>
    </source>
</evidence>
<dbReference type="GO" id="GO:0030620">
    <property type="term" value="F:U2 snRNA binding"/>
    <property type="evidence" value="ECO:0007669"/>
    <property type="project" value="InterPro"/>
</dbReference>
<comment type="similarity">
    <text evidence="5">Belongs to the U2 small nuclear ribonucleoprotein A family.</text>
</comment>
<evidence type="ECO:0000256" key="5">
    <source>
        <dbReference type="ARBA" id="ARBA00024196"/>
    </source>
</evidence>
<dbReference type="InterPro" id="IPR044640">
    <property type="entry name" value="RU2A"/>
</dbReference>
<dbReference type="GO" id="GO:0005686">
    <property type="term" value="C:U2 snRNP"/>
    <property type="evidence" value="ECO:0007669"/>
    <property type="project" value="TreeGrafter"/>
</dbReference>
<dbReference type="InterPro" id="IPR032675">
    <property type="entry name" value="LRR_dom_sf"/>
</dbReference>
<protein>
    <submittedName>
        <fullName evidence="7">U2 small nuclear ribonucleoprotein A' (Trinotate prediction)</fullName>
    </submittedName>
</protein>
<keyword evidence="7" id="KW-0687">Ribonucleoprotein</keyword>
<keyword evidence="2" id="KW-0433">Leucine-rich repeat</keyword>
<evidence type="ECO:0000256" key="4">
    <source>
        <dbReference type="ARBA" id="ARBA00023242"/>
    </source>
</evidence>
<evidence type="ECO:0000256" key="1">
    <source>
        <dbReference type="ARBA" id="ARBA00004123"/>
    </source>
</evidence>
<dbReference type="FunFam" id="3.80.10.10:FF:000026">
    <property type="entry name" value="U2 small nuclear ribonucleoprotein A"/>
    <property type="match status" value="1"/>
</dbReference>
<dbReference type="PROSITE" id="PS51450">
    <property type="entry name" value="LRR"/>
    <property type="match status" value="1"/>
</dbReference>
<sequence>MVKLTRDLINKSPQYRNPLKDREIDLRGNKITILENLGVTQDLFDSMDLSDNDLKKLDGFPILRRLKLLIVCNNHISRISENLGSSLPNLQRLVLINNNIQEVADLIPITKMKSLRSLCLLRNPVANHICYRAFIIYHMPYLRILDAQKVAPLEIDSAAQKFGGINGLKLMKELMEARTRSKIKFDEDDEPNEQNLIHPNTESADAIKVEN</sequence>
<accession>A0A6B2G4A8</accession>
<dbReference type="InterPro" id="IPR001611">
    <property type="entry name" value="Leu-rich_rpt"/>
</dbReference>
<dbReference type="Pfam" id="PF14580">
    <property type="entry name" value="LRR_9"/>
    <property type="match status" value="1"/>
</dbReference>
<dbReference type="Gene3D" id="3.80.10.10">
    <property type="entry name" value="Ribonuclease Inhibitor"/>
    <property type="match status" value="1"/>
</dbReference>
<keyword evidence="3" id="KW-0677">Repeat</keyword>